<organism evidence="1 2">
    <name type="scientific">Undibacterium squillarum</name>
    <dbReference type="NCBI Taxonomy" id="1131567"/>
    <lineage>
        <taxon>Bacteria</taxon>
        <taxon>Pseudomonadati</taxon>
        <taxon>Pseudomonadota</taxon>
        <taxon>Betaproteobacteria</taxon>
        <taxon>Burkholderiales</taxon>
        <taxon>Oxalobacteraceae</taxon>
        <taxon>Undibacterium</taxon>
    </lineage>
</organism>
<proteinExistence type="predicted"/>
<gene>
    <name evidence="1" type="ORF">GCM10010946_01260</name>
</gene>
<keyword evidence="2" id="KW-1185">Reference proteome</keyword>
<reference evidence="2" key="1">
    <citation type="journal article" date="2019" name="Int. J. Syst. Evol. Microbiol.">
        <title>The Global Catalogue of Microorganisms (GCM) 10K type strain sequencing project: providing services to taxonomists for standard genome sequencing and annotation.</title>
        <authorList>
            <consortium name="The Broad Institute Genomics Platform"/>
            <consortium name="The Broad Institute Genome Sequencing Center for Infectious Disease"/>
            <person name="Wu L."/>
            <person name="Ma J."/>
        </authorList>
    </citation>
    <scope>NUCLEOTIDE SEQUENCE [LARGE SCALE GENOMIC DNA]</scope>
    <source>
        <strain evidence="2">KCTC 23917</strain>
    </source>
</reference>
<evidence type="ECO:0008006" key="3">
    <source>
        <dbReference type="Google" id="ProtNLM"/>
    </source>
</evidence>
<evidence type="ECO:0000313" key="1">
    <source>
        <dbReference type="EMBL" id="GGX28247.1"/>
    </source>
</evidence>
<accession>A0ABQ2XQ55</accession>
<dbReference type="Proteomes" id="UP000653343">
    <property type="component" value="Unassembled WGS sequence"/>
</dbReference>
<comment type="caution">
    <text evidence="1">The sequence shown here is derived from an EMBL/GenBank/DDBJ whole genome shotgun (WGS) entry which is preliminary data.</text>
</comment>
<name>A0ABQ2XQ55_9BURK</name>
<protein>
    <recommendedName>
        <fullName evidence="3">Flagellin-like protein</fullName>
    </recommendedName>
</protein>
<dbReference type="EMBL" id="BMYU01000001">
    <property type="protein sequence ID" value="GGX28247.1"/>
    <property type="molecule type" value="Genomic_DNA"/>
</dbReference>
<evidence type="ECO:0000313" key="2">
    <source>
        <dbReference type="Proteomes" id="UP000653343"/>
    </source>
</evidence>
<sequence>MSRVSGDATGTVDRTKQAGYGNIRVDFGETARRSDASDRLFQQYVGNVDMTVSQAAAALTSFGTAVNNA</sequence>